<dbReference type="HOGENOM" id="CLU_2980027_0_0_1"/>
<dbReference type="EMBL" id="KN833693">
    <property type="protein sequence ID" value="KIK28168.1"/>
    <property type="molecule type" value="Genomic_DNA"/>
</dbReference>
<organism evidence="2 3">
    <name type="scientific">Pisolithus microcarpus 441</name>
    <dbReference type="NCBI Taxonomy" id="765257"/>
    <lineage>
        <taxon>Eukaryota</taxon>
        <taxon>Fungi</taxon>
        <taxon>Dikarya</taxon>
        <taxon>Basidiomycota</taxon>
        <taxon>Agaricomycotina</taxon>
        <taxon>Agaricomycetes</taxon>
        <taxon>Agaricomycetidae</taxon>
        <taxon>Boletales</taxon>
        <taxon>Sclerodermatineae</taxon>
        <taxon>Pisolithaceae</taxon>
        <taxon>Pisolithus</taxon>
    </lineage>
</organism>
<keyword evidence="3" id="KW-1185">Reference proteome</keyword>
<reference evidence="2 3" key="1">
    <citation type="submission" date="2014-04" db="EMBL/GenBank/DDBJ databases">
        <authorList>
            <consortium name="DOE Joint Genome Institute"/>
            <person name="Kuo A."/>
            <person name="Kohler A."/>
            <person name="Costa M.D."/>
            <person name="Nagy L.G."/>
            <person name="Floudas D."/>
            <person name="Copeland A."/>
            <person name="Barry K.W."/>
            <person name="Cichocki N."/>
            <person name="Veneault-Fourrey C."/>
            <person name="LaButti K."/>
            <person name="Lindquist E.A."/>
            <person name="Lipzen A."/>
            <person name="Lundell T."/>
            <person name="Morin E."/>
            <person name="Murat C."/>
            <person name="Sun H."/>
            <person name="Tunlid A."/>
            <person name="Henrissat B."/>
            <person name="Grigoriev I.V."/>
            <person name="Hibbett D.S."/>
            <person name="Martin F."/>
            <person name="Nordberg H.P."/>
            <person name="Cantor M.N."/>
            <person name="Hua S.X."/>
        </authorList>
    </citation>
    <scope>NUCLEOTIDE SEQUENCE [LARGE SCALE GENOMIC DNA]</scope>
    <source>
        <strain evidence="2 3">441</strain>
    </source>
</reference>
<reference evidence="3" key="2">
    <citation type="submission" date="2015-01" db="EMBL/GenBank/DDBJ databases">
        <title>Evolutionary Origins and Diversification of the Mycorrhizal Mutualists.</title>
        <authorList>
            <consortium name="DOE Joint Genome Institute"/>
            <consortium name="Mycorrhizal Genomics Consortium"/>
            <person name="Kohler A."/>
            <person name="Kuo A."/>
            <person name="Nagy L.G."/>
            <person name="Floudas D."/>
            <person name="Copeland A."/>
            <person name="Barry K.W."/>
            <person name="Cichocki N."/>
            <person name="Veneault-Fourrey C."/>
            <person name="LaButti K."/>
            <person name="Lindquist E.A."/>
            <person name="Lipzen A."/>
            <person name="Lundell T."/>
            <person name="Morin E."/>
            <person name="Murat C."/>
            <person name="Riley R."/>
            <person name="Ohm R."/>
            <person name="Sun H."/>
            <person name="Tunlid A."/>
            <person name="Henrissat B."/>
            <person name="Grigoriev I.V."/>
            <person name="Hibbett D.S."/>
            <person name="Martin F."/>
        </authorList>
    </citation>
    <scope>NUCLEOTIDE SEQUENCE [LARGE SCALE GENOMIC DNA]</scope>
    <source>
        <strain evidence="3">441</strain>
    </source>
</reference>
<gene>
    <name evidence="2" type="ORF">PISMIDRAFT_673851</name>
</gene>
<proteinExistence type="predicted"/>
<evidence type="ECO:0000256" key="1">
    <source>
        <dbReference type="SAM" id="MobiDB-lite"/>
    </source>
</evidence>
<feature type="region of interest" description="Disordered" evidence="1">
    <location>
        <begin position="1"/>
        <end position="58"/>
    </location>
</feature>
<accession>A0A0D0A7Y3</accession>
<dbReference type="AlphaFoldDB" id="A0A0D0A7Y3"/>
<feature type="compositionally biased region" description="Basic and acidic residues" evidence="1">
    <location>
        <begin position="27"/>
        <end position="58"/>
    </location>
</feature>
<evidence type="ECO:0000313" key="2">
    <source>
        <dbReference type="EMBL" id="KIK28168.1"/>
    </source>
</evidence>
<evidence type="ECO:0000313" key="3">
    <source>
        <dbReference type="Proteomes" id="UP000054018"/>
    </source>
</evidence>
<name>A0A0D0A7Y3_9AGAM</name>
<feature type="compositionally biased region" description="Basic and acidic residues" evidence="1">
    <location>
        <begin position="1"/>
        <end position="19"/>
    </location>
</feature>
<sequence>MADTEGEHERTTDEKKSNDKQLPVTDPKTDTDTDKKAPDGDGERHIPDAYLVNDKDMN</sequence>
<dbReference type="Proteomes" id="UP000054018">
    <property type="component" value="Unassembled WGS sequence"/>
</dbReference>
<protein>
    <submittedName>
        <fullName evidence="2">Uncharacterized protein</fullName>
    </submittedName>
</protein>